<accession>A0AAV7VQ07</accession>
<comment type="caution">
    <text evidence="2">The sequence shown here is derived from an EMBL/GenBank/DDBJ whole genome shotgun (WGS) entry which is preliminary data.</text>
</comment>
<evidence type="ECO:0000313" key="2">
    <source>
        <dbReference type="EMBL" id="KAJ1202769.1"/>
    </source>
</evidence>
<dbReference type="EMBL" id="JANPWB010000003">
    <property type="protein sequence ID" value="KAJ1202769.1"/>
    <property type="molecule type" value="Genomic_DNA"/>
</dbReference>
<feature type="compositionally biased region" description="Basic and acidic residues" evidence="1">
    <location>
        <begin position="28"/>
        <end position="41"/>
    </location>
</feature>
<proteinExistence type="predicted"/>
<dbReference type="Proteomes" id="UP001066276">
    <property type="component" value="Chromosome 2_1"/>
</dbReference>
<dbReference type="AlphaFoldDB" id="A0AAV7VQ07"/>
<organism evidence="2 3">
    <name type="scientific">Pleurodeles waltl</name>
    <name type="common">Iberian ribbed newt</name>
    <dbReference type="NCBI Taxonomy" id="8319"/>
    <lineage>
        <taxon>Eukaryota</taxon>
        <taxon>Metazoa</taxon>
        <taxon>Chordata</taxon>
        <taxon>Craniata</taxon>
        <taxon>Vertebrata</taxon>
        <taxon>Euteleostomi</taxon>
        <taxon>Amphibia</taxon>
        <taxon>Batrachia</taxon>
        <taxon>Caudata</taxon>
        <taxon>Salamandroidea</taxon>
        <taxon>Salamandridae</taxon>
        <taxon>Pleurodelinae</taxon>
        <taxon>Pleurodeles</taxon>
    </lineage>
</organism>
<sequence>MAGGIAVIESSTIQHLLALCDRHLSVRGREREENGADEKPRASAYSCSSEGKLQKTSVTKKKRKHRVRVLMS</sequence>
<evidence type="ECO:0000313" key="3">
    <source>
        <dbReference type="Proteomes" id="UP001066276"/>
    </source>
</evidence>
<evidence type="ECO:0000256" key="1">
    <source>
        <dbReference type="SAM" id="MobiDB-lite"/>
    </source>
</evidence>
<feature type="region of interest" description="Disordered" evidence="1">
    <location>
        <begin position="28"/>
        <end position="72"/>
    </location>
</feature>
<reference evidence="2" key="1">
    <citation type="journal article" date="2022" name="bioRxiv">
        <title>Sequencing and chromosome-scale assembly of the giantPleurodeles waltlgenome.</title>
        <authorList>
            <person name="Brown T."/>
            <person name="Elewa A."/>
            <person name="Iarovenko S."/>
            <person name="Subramanian E."/>
            <person name="Araus A.J."/>
            <person name="Petzold A."/>
            <person name="Susuki M."/>
            <person name="Suzuki K.-i.T."/>
            <person name="Hayashi T."/>
            <person name="Toyoda A."/>
            <person name="Oliveira C."/>
            <person name="Osipova E."/>
            <person name="Leigh N.D."/>
            <person name="Simon A."/>
            <person name="Yun M.H."/>
        </authorList>
    </citation>
    <scope>NUCLEOTIDE SEQUENCE</scope>
    <source>
        <strain evidence="2">20211129_DDA</strain>
        <tissue evidence="2">Liver</tissue>
    </source>
</reference>
<gene>
    <name evidence="2" type="ORF">NDU88_006565</name>
</gene>
<protein>
    <submittedName>
        <fullName evidence="2">Uncharacterized protein</fullName>
    </submittedName>
</protein>
<feature type="compositionally biased region" description="Basic residues" evidence="1">
    <location>
        <begin position="58"/>
        <end position="72"/>
    </location>
</feature>
<name>A0AAV7VQ07_PLEWA</name>
<keyword evidence="3" id="KW-1185">Reference proteome</keyword>